<proteinExistence type="inferred from homology"/>
<feature type="region of interest" description="Disordered" evidence="3">
    <location>
        <begin position="142"/>
        <end position="177"/>
    </location>
</feature>
<dbReference type="Gene3D" id="1.10.238.10">
    <property type="entry name" value="EF-hand"/>
    <property type="match status" value="1"/>
</dbReference>
<dbReference type="PANTHER" id="PTHR12932">
    <property type="entry name" value="P25 ALPHA-RELATED"/>
    <property type="match status" value="1"/>
</dbReference>
<evidence type="ECO:0000256" key="2">
    <source>
        <dbReference type="ARBA" id="ARBA00069104"/>
    </source>
</evidence>
<dbReference type="InterPro" id="IPR011992">
    <property type="entry name" value="EF-hand-dom_pair"/>
</dbReference>
<protein>
    <recommendedName>
        <fullName evidence="2">Tubulin polymerization-promoting protein homolog</fullName>
    </recommendedName>
</protein>
<sequence length="423" mass="46435">MLAVQVEEVQCRSQSHPGWNRGIEFIAELSRPGVCRSHEGFSSLSIIVRHEAILLERNPAGFISAAAKGETQFQRYIEKGDCVLSLNEEIDITHAPYGTDSSPKPRVQQLFSLYTNHGPTKDSGQCHLEICITSVDKMRANMQSEKTDNETEKVEKNDVQAEKSEGEKKETMSTEETAANKVANLKIEDETGNSTPSSPGAAPSGSFLASFKAFSKFGDPKSDGKLITLSQSDKWMKQAKVIDGKKITTTDTGIYFKKHKSTKLGIEQYKAFLEELAKSKKVDLAEMKKKMANCGPPGVSSAAGTGKAASTVDRLTDVSKYTGSHKQRFDESGRGRGIAGRKDLPDQSGYVQGYQNKDTYNKAHYSVRVSTEARRRDLLVESIDPLLVPAPSNLETISSLKANGFSFNSKCNESITIQRKATM</sequence>
<feature type="compositionally biased region" description="Basic and acidic residues" evidence="3">
    <location>
        <begin position="327"/>
        <end position="345"/>
    </location>
</feature>
<dbReference type="SUPFAM" id="SSF47473">
    <property type="entry name" value="EF-hand"/>
    <property type="match status" value="1"/>
</dbReference>
<dbReference type="AlphaFoldDB" id="A0A0N0BK83"/>
<dbReference type="EMBL" id="KQ435706">
    <property type="protein sequence ID" value="KOX80211.1"/>
    <property type="molecule type" value="Genomic_DNA"/>
</dbReference>
<dbReference type="OrthoDB" id="548799at2759"/>
<gene>
    <name evidence="4" type="ORF">WN51_08388</name>
</gene>
<feature type="compositionally biased region" description="Basic and acidic residues" evidence="3">
    <location>
        <begin position="145"/>
        <end position="172"/>
    </location>
</feature>
<dbReference type="GO" id="GO:0032273">
    <property type="term" value="P:positive regulation of protein polymerization"/>
    <property type="evidence" value="ECO:0007669"/>
    <property type="project" value="TreeGrafter"/>
</dbReference>
<keyword evidence="5" id="KW-1185">Reference proteome</keyword>
<evidence type="ECO:0000256" key="1">
    <source>
        <dbReference type="ARBA" id="ARBA00010994"/>
    </source>
</evidence>
<evidence type="ECO:0000313" key="4">
    <source>
        <dbReference type="EMBL" id="KOX80211.1"/>
    </source>
</evidence>
<accession>A0A0N0BK83</accession>
<dbReference type="GO" id="GO:0005874">
    <property type="term" value="C:microtubule"/>
    <property type="evidence" value="ECO:0007669"/>
    <property type="project" value="TreeGrafter"/>
</dbReference>
<dbReference type="Pfam" id="PF05517">
    <property type="entry name" value="p25-alpha"/>
    <property type="match status" value="1"/>
</dbReference>
<reference evidence="4 5" key="1">
    <citation type="submission" date="2015-07" db="EMBL/GenBank/DDBJ databases">
        <title>The genome of Melipona quadrifasciata.</title>
        <authorList>
            <person name="Pan H."/>
            <person name="Kapheim K."/>
        </authorList>
    </citation>
    <scope>NUCLEOTIDE SEQUENCE [LARGE SCALE GENOMIC DNA]</scope>
    <source>
        <strain evidence="4">0111107301</strain>
        <tissue evidence="4">Whole body</tissue>
    </source>
</reference>
<evidence type="ECO:0000313" key="5">
    <source>
        <dbReference type="Proteomes" id="UP000053105"/>
    </source>
</evidence>
<organism evidence="4 5">
    <name type="scientific">Melipona quadrifasciata</name>
    <dbReference type="NCBI Taxonomy" id="166423"/>
    <lineage>
        <taxon>Eukaryota</taxon>
        <taxon>Metazoa</taxon>
        <taxon>Ecdysozoa</taxon>
        <taxon>Arthropoda</taxon>
        <taxon>Hexapoda</taxon>
        <taxon>Insecta</taxon>
        <taxon>Pterygota</taxon>
        <taxon>Neoptera</taxon>
        <taxon>Endopterygota</taxon>
        <taxon>Hymenoptera</taxon>
        <taxon>Apocrita</taxon>
        <taxon>Aculeata</taxon>
        <taxon>Apoidea</taxon>
        <taxon>Anthophila</taxon>
        <taxon>Apidae</taxon>
        <taxon>Melipona</taxon>
    </lineage>
</organism>
<dbReference type="GO" id="GO:0001578">
    <property type="term" value="P:microtubule bundle formation"/>
    <property type="evidence" value="ECO:0007669"/>
    <property type="project" value="TreeGrafter"/>
</dbReference>
<feature type="region of interest" description="Disordered" evidence="3">
    <location>
        <begin position="322"/>
        <end position="355"/>
    </location>
</feature>
<dbReference type="GO" id="GO:0015631">
    <property type="term" value="F:tubulin binding"/>
    <property type="evidence" value="ECO:0007669"/>
    <property type="project" value="InterPro"/>
</dbReference>
<dbReference type="FunFam" id="1.10.238.10:FF:000266">
    <property type="entry name" value="TPPP family protein"/>
    <property type="match status" value="1"/>
</dbReference>
<dbReference type="PANTHER" id="PTHR12932:SF9">
    <property type="entry name" value="TUBULIN POLYMERIZATION-PROMOTING PROTEIN HOMOLOG"/>
    <property type="match status" value="1"/>
</dbReference>
<name>A0A0N0BK83_9HYME</name>
<dbReference type="InterPro" id="IPR008907">
    <property type="entry name" value="TPP/p25"/>
</dbReference>
<evidence type="ECO:0000256" key="3">
    <source>
        <dbReference type="SAM" id="MobiDB-lite"/>
    </source>
</evidence>
<comment type="similarity">
    <text evidence="1">Belongs to the TPPP family.</text>
</comment>
<dbReference type="GO" id="GO:0046785">
    <property type="term" value="P:microtubule polymerization"/>
    <property type="evidence" value="ECO:0007669"/>
    <property type="project" value="InterPro"/>
</dbReference>
<dbReference type="Proteomes" id="UP000053105">
    <property type="component" value="Unassembled WGS sequence"/>
</dbReference>